<evidence type="ECO:0000256" key="1">
    <source>
        <dbReference type="SAM" id="MobiDB-lite"/>
    </source>
</evidence>
<keyword evidence="3" id="KW-1185">Reference proteome</keyword>
<protein>
    <submittedName>
        <fullName evidence="2">Uncharacterized protein</fullName>
    </submittedName>
</protein>
<dbReference type="OrthoDB" id="6159439at2759"/>
<gene>
    <name evidence="2" type="ORF">EVAR_85483_1</name>
</gene>
<reference evidence="2 3" key="1">
    <citation type="journal article" date="2019" name="Commun. Biol.">
        <title>The bagworm genome reveals a unique fibroin gene that provides high tensile strength.</title>
        <authorList>
            <person name="Kono N."/>
            <person name="Nakamura H."/>
            <person name="Ohtoshi R."/>
            <person name="Tomita M."/>
            <person name="Numata K."/>
            <person name="Arakawa K."/>
        </authorList>
    </citation>
    <scope>NUCLEOTIDE SEQUENCE [LARGE SCALE GENOMIC DNA]</scope>
</reference>
<dbReference type="AlphaFoldDB" id="A0A4C1VBS9"/>
<dbReference type="EMBL" id="BGZK01000316">
    <property type="protein sequence ID" value="GBP36236.1"/>
    <property type="molecule type" value="Genomic_DNA"/>
</dbReference>
<feature type="region of interest" description="Disordered" evidence="1">
    <location>
        <begin position="21"/>
        <end position="46"/>
    </location>
</feature>
<proteinExistence type="predicted"/>
<sequence>MEPDDRNVYPENLAVFAYRHGAPADGGRDERAADSPASTLDDADGGQATFGVDLSGKAAGLAGKSFTIAAILGLTPAEEDAVNLSVQRRLHHGRRHLQNYLYVGAHDVRGLADGFGGNVPVVRQGRPATAVPVYVR</sequence>
<evidence type="ECO:0000313" key="2">
    <source>
        <dbReference type="EMBL" id="GBP36236.1"/>
    </source>
</evidence>
<evidence type="ECO:0000313" key="3">
    <source>
        <dbReference type="Proteomes" id="UP000299102"/>
    </source>
</evidence>
<name>A0A4C1VBS9_EUMVA</name>
<organism evidence="2 3">
    <name type="scientific">Eumeta variegata</name>
    <name type="common">Bagworm moth</name>
    <name type="synonym">Eumeta japonica</name>
    <dbReference type="NCBI Taxonomy" id="151549"/>
    <lineage>
        <taxon>Eukaryota</taxon>
        <taxon>Metazoa</taxon>
        <taxon>Ecdysozoa</taxon>
        <taxon>Arthropoda</taxon>
        <taxon>Hexapoda</taxon>
        <taxon>Insecta</taxon>
        <taxon>Pterygota</taxon>
        <taxon>Neoptera</taxon>
        <taxon>Endopterygota</taxon>
        <taxon>Lepidoptera</taxon>
        <taxon>Glossata</taxon>
        <taxon>Ditrysia</taxon>
        <taxon>Tineoidea</taxon>
        <taxon>Psychidae</taxon>
        <taxon>Oiketicinae</taxon>
        <taxon>Eumeta</taxon>
    </lineage>
</organism>
<dbReference type="Proteomes" id="UP000299102">
    <property type="component" value="Unassembled WGS sequence"/>
</dbReference>
<accession>A0A4C1VBS9</accession>
<comment type="caution">
    <text evidence="2">The sequence shown here is derived from an EMBL/GenBank/DDBJ whole genome shotgun (WGS) entry which is preliminary data.</text>
</comment>